<sequence>MNGQDRQETMKSALDEELNPLRFGGRARVLERTHPRGWRGRLSAWWNKELVIPVVPVAAVVALLAGSLLVGRLRGMSEDGRPGPSANRVLVKEGENYYWQDEYEKAVASIETEDSR</sequence>
<name>A0ABW9XKH2_9BACL</name>
<keyword evidence="1" id="KW-0812">Transmembrane</keyword>
<evidence type="ECO:0000256" key="1">
    <source>
        <dbReference type="SAM" id="Phobius"/>
    </source>
</evidence>
<evidence type="ECO:0000313" key="3">
    <source>
        <dbReference type="Proteomes" id="UP000665561"/>
    </source>
</evidence>
<accession>A0ABW9XKH2</accession>
<dbReference type="EMBL" id="JAAAMV010000002">
    <property type="protein sequence ID" value="NBD23109.1"/>
    <property type="molecule type" value="Genomic_DNA"/>
</dbReference>
<keyword evidence="1" id="KW-0472">Membrane</keyword>
<comment type="caution">
    <text evidence="2">The sequence shown here is derived from an EMBL/GenBank/DDBJ whole genome shotgun (WGS) entry which is preliminary data.</text>
</comment>
<evidence type="ECO:0000313" key="2">
    <source>
        <dbReference type="EMBL" id="NBD23109.1"/>
    </source>
</evidence>
<feature type="transmembrane region" description="Helical" evidence="1">
    <location>
        <begin position="50"/>
        <end position="71"/>
    </location>
</feature>
<dbReference type="Proteomes" id="UP000665561">
    <property type="component" value="Unassembled WGS sequence"/>
</dbReference>
<organism evidence="2 3">
    <name type="scientific">Paenibacillus glycinis</name>
    <dbReference type="NCBI Taxonomy" id="2697035"/>
    <lineage>
        <taxon>Bacteria</taxon>
        <taxon>Bacillati</taxon>
        <taxon>Bacillota</taxon>
        <taxon>Bacilli</taxon>
        <taxon>Bacillales</taxon>
        <taxon>Paenibacillaceae</taxon>
        <taxon>Paenibacillus</taxon>
    </lineage>
</organism>
<gene>
    <name evidence="2" type="ORF">GT019_04430</name>
</gene>
<keyword evidence="3" id="KW-1185">Reference proteome</keyword>
<reference evidence="2 3" key="1">
    <citation type="submission" date="2020-01" db="EMBL/GenBank/DDBJ databases">
        <title>Paenibacillus soybeanensis sp. nov. isolated from the nodules of soybean (Glycine max(L.) Merr).</title>
        <authorList>
            <person name="Wang H."/>
        </authorList>
    </citation>
    <scope>NUCLEOTIDE SEQUENCE [LARGE SCALE GENOMIC DNA]</scope>
    <source>
        <strain evidence="2 3">T1</strain>
    </source>
</reference>
<proteinExistence type="predicted"/>
<protein>
    <submittedName>
        <fullName evidence="2">Uncharacterized protein</fullName>
    </submittedName>
</protein>
<keyword evidence="1" id="KW-1133">Transmembrane helix</keyword>
<dbReference type="RefSeq" id="WP_161741550.1">
    <property type="nucleotide sequence ID" value="NZ_JAAAMV010000002.1"/>
</dbReference>